<dbReference type="RefSeq" id="WP_185719447.1">
    <property type="nucleotide sequence ID" value="NZ_BAAAWI010000001.1"/>
</dbReference>
<keyword evidence="2" id="KW-1185">Reference proteome</keyword>
<sequence>MAEPGERDDWDAVARAIQNRLDETRSTQMEIASRARVSLTTLRELQHNLNPRRRRPQTLSAVSEALGWPAGYLVQVLHGEAAEPHADESADPVLTSLSGLEQEIRALRARVDQIERQLADGDA</sequence>
<protein>
    <submittedName>
        <fullName evidence="1">XRE family transcriptional regulator</fullName>
    </submittedName>
</protein>
<dbReference type="KEGG" id="ppel:H6H00_00555"/>
<dbReference type="EMBL" id="CP060131">
    <property type="protein sequence ID" value="QNG52618.1"/>
    <property type="molecule type" value="Genomic_DNA"/>
</dbReference>
<gene>
    <name evidence="1" type="ORF">H6H00_00555</name>
</gene>
<dbReference type="AlphaFoldDB" id="A0A7G7MIK7"/>
<organism evidence="1 2">
    <name type="scientific">Pseudonocardia petroleophila</name>
    <dbReference type="NCBI Taxonomy" id="37331"/>
    <lineage>
        <taxon>Bacteria</taxon>
        <taxon>Bacillati</taxon>
        <taxon>Actinomycetota</taxon>
        <taxon>Actinomycetes</taxon>
        <taxon>Pseudonocardiales</taxon>
        <taxon>Pseudonocardiaceae</taxon>
        <taxon>Pseudonocardia</taxon>
    </lineage>
</organism>
<proteinExistence type="predicted"/>
<evidence type="ECO:0000313" key="2">
    <source>
        <dbReference type="Proteomes" id="UP000515728"/>
    </source>
</evidence>
<reference evidence="1 2" key="1">
    <citation type="submission" date="2020-08" db="EMBL/GenBank/DDBJ databases">
        <authorList>
            <person name="Mo P."/>
        </authorList>
    </citation>
    <scope>NUCLEOTIDE SEQUENCE [LARGE SCALE GENOMIC DNA]</scope>
    <source>
        <strain evidence="1 2">CGMCC 4.1532</strain>
    </source>
</reference>
<evidence type="ECO:0000313" key="1">
    <source>
        <dbReference type="EMBL" id="QNG52618.1"/>
    </source>
</evidence>
<name>A0A7G7MIK7_9PSEU</name>
<accession>A0A7G7MIK7</accession>
<dbReference type="Proteomes" id="UP000515728">
    <property type="component" value="Chromosome"/>
</dbReference>